<name>A0A0A8ZMW8_ARUDO</name>
<reference evidence="1" key="2">
    <citation type="journal article" date="2015" name="Data Brief">
        <title>Shoot transcriptome of the giant reed, Arundo donax.</title>
        <authorList>
            <person name="Barrero R.A."/>
            <person name="Guerrero F.D."/>
            <person name="Moolhuijzen P."/>
            <person name="Goolsby J.A."/>
            <person name="Tidwell J."/>
            <person name="Bellgard S.E."/>
            <person name="Bellgard M.I."/>
        </authorList>
    </citation>
    <scope>NUCLEOTIDE SEQUENCE</scope>
    <source>
        <tissue evidence="1">Shoot tissue taken approximately 20 cm above the soil surface</tissue>
    </source>
</reference>
<accession>A0A0A8ZMW8</accession>
<proteinExistence type="predicted"/>
<sequence>MQWPTTEIPTS</sequence>
<protein>
    <submittedName>
        <fullName evidence="1">Uncharacterized protein</fullName>
    </submittedName>
</protein>
<organism evidence="1">
    <name type="scientific">Arundo donax</name>
    <name type="common">Giant reed</name>
    <name type="synonym">Donax arundinaceus</name>
    <dbReference type="NCBI Taxonomy" id="35708"/>
    <lineage>
        <taxon>Eukaryota</taxon>
        <taxon>Viridiplantae</taxon>
        <taxon>Streptophyta</taxon>
        <taxon>Embryophyta</taxon>
        <taxon>Tracheophyta</taxon>
        <taxon>Spermatophyta</taxon>
        <taxon>Magnoliopsida</taxon>
        <taxon>Liliopsida</taxon>
        <taxon>Poales</taxon>
        <taxon>Poaceae</taxon>
        <taxon>PACMAD clade</taxon>
        <taxon>Arundinoideae</taxon>
        <taxon>Arundineae</taxon>
        <taxon>Arundo</taxon>
    </lineage>
</organism>
<dbReference type="EMBL" id="GBRH01257774">
    <property type="protein sequence ID" value="JAD40121.1"/>
    <property type="molecule type" value="Transcribed_RNA"/>
</dbReference>
<reference evidence="1" key="1">
    <citation type="submission" date="2014-09" db="EMBL/GenBank/DDBJ databases">
        <authorList>
            <person name="Magalhaes I.L.F."/>
            <person name="Oliveira U."/>
            <person name="Santos F.R."/>
            <person name="Vidigal T.H.D.A."/>
            <person name="Brescovit A.D."/>
            <person name="Santos A.J."/>
        </authorList>
    </citation>
    <scope>NUCLEOTIDE SEQUENCE</scope>
    <source>
        <tissue evidence="1">Shoot tissue taken approximately 20 cm above the soil surface</tissue>
    </source>
</reference>
<evidence type="ECO:0000313" key="1">
    <source>
        <dbReference type="EMBL" id="JAD40121.1"/>
    </source>
</evidence>